<reference evidence="1 2" key="1">
    <citation type="submission" date="2019-01" db="EMBL/GenBank/DDBJ databases">
        <title>Bacillus sp. M5HDSG1-1, whole genome shotgun sequence.</title>
        <authorList>
            <person name="Tuo L."/>
        </authorList>
    </citation>
    <scope>NUCLEOTIDE SEQUENCE [LARGE SCALE GENOMIC DNA]</scope>
    <source>
        <strain evidence="1 2">M5HDSG1-1</strain>
    </source>
</reference>
<dbReference type="Gene3D" id="1.25.10.10">
    <property type="entry name" value="Leucine-rich Repeat Variant"/>
    <property type="match status" value="1"/>
</dbReference>
<evidence type="ECO:0000313" key="2">
    <source>
        <dbReference type="Proteomes" id="UP000288024"/>
    </source>
</evidence>
<evidence type="ECO:0000313" key="1">
    <source>
        <dbReference type="EMBL" id="RVT59817.1"/>
    </source>
</evidence>
<dbReference type="InterPro" id="IPR016024">
    <property type="entry name" value="ARM-type_fold"/>
</dbReference>
<dbReference type="RefSeq" id="WP_127739596.1">
    <property type="nucleotide sequence ID" value="NZ_RZTZ01000008.1"/>
</dbReference>
<dbReference type="InterPro" id="IPR004155">
    <property type="entry name" value="PBS_lyase_HEAT"/>
</dbReference>
<dbReference type="AlphaFoldDB" id="A0A3S2TVQ8"/>
<keyword evidence="2" id="KW-1185">Reference proteome</keyword>
<sequence>MNKKELLDLINEMDGEDTIYKEEDGTYTNEGAPSWNAYEKVWELTDTTYISYLIDMLKTSKKESLKSNIYFALGKIGVNTGDKRVVEILLKQIDKETNKHTLERILMSIEEQAVIPDASSIIKCLDDDRWVVRHSAISALGRCKSSDVEDALIEVIRKSQDEYDLFYALGSLSNIGSAKSIPYILPLFTNTKGEVRRSAVSALDSLGGAAYLPLYIEALGDRSPHVKSYALLAIKNHGDKTAIDAVYKRVKTVLNKKRKIDSDELVPAFEFLNQ</sequence>
<accession>A0A3S2TVQ8</accession>
<gene>
    <name evidence="1" type="ORF">EM808_18010</name>
</gene>
<dbReference type="GO" id="GO:0016491">
    <property type="term" value="F:oxidoreductase activity"/>
    <property type="evidence" value="ECO:0007669"/>
    <property type="project" value="TreeGrafter"/>
</dbReference>
<organism evidence="1 2">
    <name type="scientific">Niallia taxi</name>
    <dbReference type="NCBI Taxonomy" id="2499688"/>
    <lineage>
        <taxon>Bacteria</taxon>
        <taxon>Bacillati</taxon>
        <taxon>Bacillota</taxon>
        <taxon>Bacilli</taxon>
        <taxon>Bacillales</taxon>
        <taxon>Bacillaceae</taxon>
        <taxon>Niallia</taxon>
    </lineage>
</organism>
<protein>
    <submittedName>
        <fullName evidence="1">HEAT repeat domain-containing protein</fullName>
    </submittedName>
</protein>
<name>A0A3S2TVQ8_9BACI</name>
<dbReference type="SUPFAM" id="SSF48371">
    <property type="entry name" value="ARM repeat"/>
    <property type="match status" value="1"/>
</dbReference>
<dbReference type="SMART" id="SM00567">
    <property type="entry name" value="EZ_HEAT"/>
    <property type="match status" value="4"/>
</dbReference>
<dbReference type="InterPro" id="IPR011989">
    <property type="entry name" value="ARM-like"/>
</dbReference>
<dbReference type="PANTHER" id="PTHR12697:SF5">
    <property type="entry name" value="DEOXYHYPUSINE HYDROXYLASE"/>
    <property type="match status" value="1"/>
</dbReference>
<comment type="caution">
    <text evidence="1">The sequence shown here is derived from an EMBL/GenBank/DDBJ whole genome shotgun (WGS) entry which is preliminary data.</text>
</comment>
<dbReference type="EMBL" id="RZTZ01000008">
    <property type="protein sequence ID" value="RVT59817.1"/>
    <property type="molecule type" value="Genomic_DNA"/>
</dbReference>
<dbReference type="Proteomes" id="UP000288024">
    <property type="component" value="Unassembled WGS sequence"/>
</dbReference>
<proteinExistence type="predicted"/>
<dbReference type="Pfam" id="PF13646">
    <property type="entry name" value="HEAT_2"/>
    <property type="match status" value="1"/>
</dbReference>
<dbReference type="PANTHER" id="PTHR12697">
    <property type="entry name" value="PBS LYASE HEAT-LIKE PROTEIN"/>
    <property type="match status" value="1"/>
</dbReference>